<feature type="region of interest" description="Disordered" evidence="1">
    <location>
        <begin position="87"/>
        <end position="112"/>
    </location>
</feature>
<evidence type="ECO:0000313" key="2">
    <source>
        <dbReference type="EMBL" id="KAK9229154.1"/>
    </source>
</evidence>
<organism evidence="2 3">
    <name type="scientific">Citrus x changshan-huyou</name>
    <dbReference type="NCBI Taxonomy" id="2935761"/>
    <lineage>
        <taxon>Eukaryota</taxon>
        <taxon>Viridiplantae</taxon>
        <taxon>Streptophyta</taxon>
        <taxon>Embryophyta</taxon>
        <taxon>Tracheophyta</taxon>
        <taxon>Spermatophyta</taxon>
        <taxon>Magnoliopsida</taxon>
        <taxon>eudicotyledons</taxon>
        <taxon>Gunneridae</taxon>
        <taxon>Pentapetalae</taxon>
        <taxon>rosids</taxon>
        <taxon>malvids</taxon>
        <taxon>Sapindales</taxon>
        <taxon>Rutaceae</taxon>
        <taxon>Aurantioideae</taxon>
        <taxon>Citrus</taxon>
    </lineage>
</organism>
<name>A0AAP0R044_9ROSI</name>
<keyword evidence="3" id="KW-1185">Reference proteome</keyword>
<proteinExistence type="predicted"/>
<dbReference type="PANTHER" id="PTHR35101">
    <property type="entry name" value="OS02G0162600 PROTEIN"/>
    <property type="match status" value="1"/>
</dbReference>
<dbReference type="AlphaFoldDB" id="A0AAP0R044"/>
<reference evidence="2 3" key="1">
    <citation type="submission" date="2024-05" db="EMBL/GenBank/DDBJ databases">
        <title>Haplotype-resolved chromosome-level genome assembly of Huyou (Citrus changshanensis).</title>
        <authorList>
            <person name="Miao C."/>
            <person name="Chen W."/>
            <person name="Wu Y."/>
            <person name="Wang L."/>
            <person name="Zhao S."/>
            <person name="Grierson D."/>
            <person name="Xu C."/>
            <person name="Chen K."/>
        </authorList>
    </citation>
    <scope>NUCLEOTIDE SEQUENCE [LARGE SCALE GENOMIC DNA]</scope>
    <source>
        <strain evidence="2">01-14</strain>
        <tissue evidence="2">Leaf</tissue>
    </source>
</reference>
<feature type="compositionally biased region" description="Low complexity" evidence="1">
    <location>
        <begin position="99"/>
        <end position="112"/>
    </location>
</feature>
<gene>
    <name evidence="2" type="ORF">WN944_022111</name>
</gene>
<dbReference type="EMBL" id="JBCGBO010000001">
    <property type="protein sequence ID" value="KAK9229154.1"/>
    <property type="molecule type" value="Genomic_DNA"/>
</dbReference>
<comment type="caution">
    <text evidence="2">The sequence shown here is derived from an EMBL/GenBank/DDBJ whole genome shotgun (WGS) entry which is preliminary data.</text>
</comment>
<evidence type="ECO:0000313" key="3">
    <source>
        <dbReference type="Proteomes" id="UP001428341"/>
    </source>
</evidence>
<evidence type="ECO:0000256" key="1">
    <source>
        <dbReference type="SAM" id="MobiDB-lite"/>
    </source>
</evidence>
<accession>A0AAP0R044</accession>
<sequence length="143" mass="15747">MVENHPAPAINIATKNKPTCKRALIPLLVCVTSFLLPALAKVHKLNHIREEKMANSRIAKFVMEVAPPQFVCVMRHRTAKMLDTISEEEKDISGSDALASTPRSFSSCSTPSSASAVVASDSKYFLRGVPIQQNFRSLRINKP</sequence>
<dbReference type="PANTHER" id="PTHR35101:SF12">
    <property type="entry name" value="OS02G0162600 PROTEIN"/>
    <property type="match status" value="1"/>
</dbReference>
<protein>
    <submittedName>
        <fullName evidence="2">Uncharacterized protein</fullName>
    </submittedName>
</protein>
<dbReference type="Proteomes" id="UP001428341">
    <property type="component" value="Unassembled WGS sequence"/>
</dbReference>